<keyword evidence="1" id="KW-0472">Membrane</keyword>
<dbReference type="RefSeq" id="XP_068350842.1">
    <property type="nucleotide sequence ID" value="XM_068510595.1"/>
</dbReference>
<proteinExistence type="predicted"/>
<name>A0A1J4JGC2_9EUKA</name>
<dbReference type="GeneID" id="94845299"/>
<evidence type="ECO:0000313" key="2">
    <source>
        <dbReference type="EMBL" id="OHS97705.1"/>
    </source>
</evidence>
<evidence type="ECO:0000256" key="1">
    <source>
        <dbReference type="SAM" id="Phobius"/>
    </source>
</evidence>
<keyword evidence="1" id="KW-1133">Transmembrane helix</keyword>
<dbReference type="EMBL" id="MLAK01001099">
    <property type="protein sequence ID" value="OHS97705.1"/>
    <property type="molecule type" value="Genomic_DNA"/>
</dbReference>
<evidence type="ECO:0000313" key="3">
    <source>
        <dbReference type="Proteomes" id="UP000179807"/>
    </source>
</evidence>
<keyword evidence="3" id="KW-1185">Reference proteome</keyword>
<feature type="transmembrane region" description="Helical" evidence="1">
    <location>
        <begin position="37"/>
        <end position="62"/>
    </location>
</feature>
<reference evidence="2" key="1">
    <citation type="submission" date="2016-10" db="EMBL/GenBank/DDBJ databases">
        <authorList>
            <person name="Benchimol M."/>
            <person name="Almeida L.G."/>
            <person name="Vasconcelos A.T."/>
            <person name="Perreira-Neves A."/>
            <person name="Rosa I.A."/>
            <person name="Tasca T."/>
            <person name="Bogo M.R."/>
            <person name="de Souza W."/>
        </authorList>
    </citation>
    <scope>NUCLEOTIDE SEQUENCE [LARGE SCALE GENOMIC DNA]</scope>
    <source>
        <strain evidence="2">K</strain>
    </source>
</reference>
<sequence length="101" mass="12251">MFLALIYVLLVILILLLVGLVFSLFCFYFFLCLIKCFYYFTLIFFHFSRLDGFFFSPFFLFLKNAHECIHIYMEAISFHAHVHRESTEMILYAFMKNTLKR</sequence>
<feature type="transmembrane region" description="Helical" evidence="1">
    <location>
        <begin position="7"/>
        <end position="31"/>
    </location>
</feature>
<organism evidence="2 3">
    <name type="scientific">Tritrichomonas foetus</name>
    <dbReference type="NCBI Taxonomy" id="1144522"/>
    <lineage>
        <taxon>Eukaryota</taxon>
        <taxon>Metamonada</taxon>
        <taxon>Parabasalia</taxon>
        <taxon>Tritrichomonadida</taxon>
        <taxon>Tritrichomonadidae</taxon>
        <taxon>Tritrichomonas</taxon>
    </lineage>
</organism>
<keyword evidence="1" id="KW-0812">Transmembrane</keyword>
<comment type="caution">
    <text evidence="2">The sequence shown here is derived from an EMBL/GenBank/DDBJ whole genome shotgun (WGS) entry which is preliminary data.</text>
</comment>
<protein>
    <submittedName>
        <fullName evidence="2">Uncharacterized protein</fullName>
    </submittedName>
</protein>
<dbReference type="VEuPathDB" id="TrichDB:TRFO_36030"/>
<accession>A0A1J4JGC2</accession>
<dbReference type="Proteomes" id="UP000179807">
    <property type="component" value="Unassembled WGS sequence"/>
</dbReference>
<gene>
    <name evidence="2" type="ORF">TRFO_36030</name>
</gene>
<dbReference type="AlphaFoldDB" id="A0A1J4JGC2"/>